<keyword evidence="5" id="KW-1185">Reference proteome</keyword>
<keyword evidence="1" id="KW-0472">Membrane</keyword>
<dbReference type="Pfam" id="PF07075">
    <property type="entry name" value="NamZ_N"/>
    <property type="match status" value="1"/>
</dbReference>
<feature type="domain" description="Peptidoglycan beta-N-acetylmuramidase NamZ C-terminal" evidence="3">
    <location>
        <begin position="316"/>
        <end position="454"/>
    </location>
</feature>
<dbReference type="PANTHER" id="PTHR42915">
    <property type="entry name" value="HYPOTHETICAL 460 KDA PROTEIN IN FEUA-SIGW INTERGENIC REGION [PRECURSOR]"/>
    <property type="match status" value="1"/>
</dbReference>
<dbReference type="AlphaFoldDB" id="A0A6P0UTU4"/>
<sequence length="455" mass="51016">MAAIAIFIIGAETLLLYCFPLIIRLAIKYSKFNLMAFFISLKNTFLLLLFLISSCGNKNAATTAENNDGKEDNKTTEAIVTGANRTEVYLPLLKGKNVGVVANQTSVIYKKDRKEGEKLTAGEHYTHLVDSLLSLGVNLKKVFSPEHGFRGKADAGEKVKDGVDTKTGLPITSLYGKNRKPTAEQLEGLDLVIFDIQDVGVRFYTYISTLHLLMEACAENNIPVMVMDRPNPNGHYIDGPSMEPEHTSFLGMHTIPLVHGMTIGEYAGMINGEKWLENGIQCELEVIPMENYDHSRPYSVPIKPSPNLPTDKAINLYPSLGLFEGTTINAGRGTDYQFQIYGAPFLDKTHNIYTYTPQSNEGAKYPKHKDVQCFGTDLRKEEDLSKLSLKWIISAYANTPEGEKFFNTDSFTKHAGTEKLQKQIEEGLSEEEIRKSWRADLKKFKKVRAKYLIYN</sequence>
<comment type="caution">
    <text evidence="4">The sequence shown here is derived from an EMBL/GenBank/DDBJ whole genome shotgun (WGS) entry which is preliminary data.</text>
</comment>
<dbReference type="Gene3D" id="3.40.50.12170">
    <property type="entry name" value="Uncharacterised protein PF07075, DUF1343"/>
    <property type="match status" value="1"/>
</dbReference>
<name>A0A6P0UTU4_9FLAO</name>
<evidence type="ECO:0000259" key="2">
    <source>
        <dbReference type="Pfam" id="PF07075"/>
    </source>
</evidence>
<dbReference type="PANTHER" id="PTHR42915:SF1">
    <property type="entry name" value="PEPTIDOGLYCAN BETA-N-ACETYLMURAMIDASE NAMZ"/>
    <property type="match status" value="1"/>
</dbReference>
<dbReference type="Gene3D" id="3.90.1150.140">
    <property type="match status" value="1"/>
</dbReference>
<dbReference type="InterPro" id="IPR048502">
    <property type="entry name" value="NamZ_N"/>
</dbReference>
<dbReference type="InterPro" id="IPR008302">
    <property type="entry name" value="NamZ"/>
</dbReference>
<dbReference type="EMBL" id="JAABOO010000004">
    <property type="protein sequence ID" value="NER15259.1"/>
    <property type="molecule type" value="Genomic_DNA"/>
</dbReference>
<evidence type="ECO:0000313" key="4">
    <source>
        <dbReference type="EMBL" id="NER15259.1"/>
    </source>
</evidence>
<dbReference type="Proteomes" id="UP000468581">
    <property type="component" value="Unassembled WGS sequence"/>
</dbReference>
<evidence type="ECO:0000256" key="1">
    <source>
        <dbReference type="SAM" id="Phobius"/>
    </source>
</evidence>
<evidence type="ECO:0000313" key="5">
    <source>
        <dbReference type="Proteomes" id="UP000468581"/>
    </source>
</evidence>
<protein>
    <submittedName>
        <fullName evidence="4">DUF1343 domain-containing protein</fullName>
    </submittedName>
</protein>
<reference evidence="4 5" key="1">
    <citation type="submission" date="2020-01" db="EMBL/GenBank/DDBJ databases">
        <title>Leptobacterium flavescens.</title>
        <authorList>
            <person name="Wang G."/>
        </authorList>
    </citation>
    <scope>NUCLEOTIDE SEQUENCE [LARGE SCALE GENOMIC DNA]</scope>
    <source>
        <strain evidence="4 5">KCTC 22160</strain>
    </source>
</reference>
<evidence type="ECO:0000259" key="3">
    <source>
        <dbReference type="Pfam" id="PF20732"/>
    </source>
</evidence>
<keyword evidence="1" id="KW-0812">Transmembrane</keyword>
<feature type="transmembrane region" description="Helical" evidence="1">
    <location>
        <begin position="6"/>
        <end position="27"/>
    </location>
</feature>
<keyword evidence="1" id="KW-1133">Transmembrane helix</keyword>
<feature type="transmembrane region" description="Helical" evidence="1">
    <location>
        <begin position="34"/>
        <end position="52"/>
    </location>
</feature>
<dbReference type="GO" id="GO:0033922">
    <property type="term" value="F:peptidoglycan beta-N-acetylmuramidase activity"/>
    <property type="evidence" value="ECO:0007669"/>
    <property type="project" value="InterPro"/>
</dbReference>
<gene>
    <name evidence="4" type="ORF">GWK08_17515</name>
</gene>
<dbReference type="InterPro" id="IPR048503">
    <property type="entry name" value="NamZ_C"/>
</dbReference>
<proteinExistence type="predicted"/>
<organism evidence="4 5">
    <name type="scientific">Leptobacterium flavescens</name>
    <dbReference type="NCBI Taxonomy" id="472055"/>
    <lineage>
        <taxon>Bacteria</taxon>
        <taxon>Pseudomonadati</taxon>
        <taxon>Bacteroidota</taxon>
        <taxon>Flavobacteriia</taxon>
        <taxon>Flavobacteriales</taxon>
        <taxon>Flavobacteriaceae</taxon>
        <taxon>Leptobacterium</taxon>
    </lineage>
</organism>
<dbReference type="Pfam" id="PF20732">
    <property type="entry name" value="NamZ_C"/>
    <property type="match status" value="1"/>
</dbReference>
<dbReference type="PIRSF" id="PIRSF016719">
    <property type="entry name" value="UCP016719"/>
    <property type="match status" value="1"/>
</dbReference>
<accession>A0A6P0UTU4</accession>
<feature type="domain" description="Peptidoglycan beta-N-acetylmuramidase NamZ N-terminal" evidence="2">
    <location>
        <begin position="98"/>
        <end position="311"/>
    </location>
</feature>